<reference evidence="2" key="1">
    <citation type="submission" date="2014-05" db="EMBL/GenBank/DDBJ databases">
        <authorList>
            <person name="Chronopoulou M."/>
        </authorList>
    </citation>
    <scope>NUCLEOTIDE SEQUENCE</scope>
    <source>
        <tissue evidence="2">Whole organism</tissue>
    </source>
</reference>
<proteinExistence type="predicted"/>
<keyword evidence="1" id="KW-0472">Membrane</keyword>
<keyword evidence="1" id="KW-1133">Transmembrane helix</keyword>
<organism evidence="2">
    <name type="scientific">Lepeophtheirus salmonis</name>
    <name type="common">Salmon louse</name>
    <name type="synonym">Caligus salmonis</name>
    <dbReference type="NCBI Taxonomy" id="72036"/>
    <lineage>
        <taxon>Eukaryota</taxon>
        <taxon>Metazoa</taxon>
        <taxon>Ecdysozoa</taxon>
        <taxon>Arthropoda</taxon>
        <taxon>Crustacea</taxon>
        <taxon>Multicrustacea</taxon>
        <taxon>Hexanauplia</taxon>
        <taxon>Copepoda</taxon>
        <taxon>Siphonostomatoida</taxon>
        <taxon>Caligidae</taxon>
        <taxon>Lepeophtheirus</taxon>
    </lineage>
</organism>
<feature type="non-terminal residue" evidence="2">
    <location>
        <position position="1"/>
    </location>
</feature>
<feature type="transmembrane region" description="Helical" evidence="1">
    <location>
        <begin position="20"/>
        <end position="50"/>
    </location>
</feature>
<evidence type="ECO:0000256" key="1">
    <source>
        <dbReference type="SAM" id="Phobius"/>
    </source>
</evidence>
<name>A0A0K2VH36_LEPSM</name>
<protein>
    <submittedName>
        <fullName evidence="2">Uncharacterized protein</fullName>
    </submittedName>
</protein>
<accession>A0A0K2VH36</accession>
<dbReference type="EMBL" id="HACA01032141">
    <property type="protein sequence ID" value="CDW49502.1"/>
    <property type="molecule type" value="Transcribed_RNA"/>
</dbReference>
<sequence>SLRKCLHGPFQANEKSGSALFIPLGLMGFFYMPLLLVVVVDVVDCSLWILQANSMMAFLRVSSIINTCFELKVVQLT</sequence>
<evidence type="ECO:0000313" key="2">
    <source>
        <dbReference type="EMBL" id="CDW49502.1"/>
    </source>
</evidence>
<dbReference type="AlphaFoldDB" id="A0A0K2VH36"/>
<keyword evidence="1" id="KW-0812">Transmembrane</keyword>